<dbReference type="Gene3D" id="3.50.50.60">
    <property type="entry name" value="FAD/NAD(P)-binding domain"/>
    <property type="match status" value="1"/>
</dbReference>
<evidence type="ECO:0000256" key="3">
    <source>
        <dbReference type="ARBA" id="ARBA00022827"/>
    </source>
</evidence>
<feature type="domain" description="FAD-binding" evidence="4">
    <location>
        <begin position="6"/>
        <end position="380"/>
    </location>
</feature>
<dbReference type="GO" id="GO:0071949">
    <property type="term" value="F:FAD binding"/>
    <property type="evidence" value="ECO:0007669"/>
    <property type="project" value="InterPro"/>
</dbReference>
<dbReference type="EMBL" id="LT598653">
    <property type="protein sequence ID" value="SBV32542.1"/>
    <property type="molecule type" value="Genomic_DNA"/>
</dbReference>
<keyword evidence="3" id="KW-0274">FAD</keyword>
<dbReference type="PRINTS" id="PR00420">
    <property type="entry name" value="RNGMNOXGNASE"/>
</dbReference>
<evidence type="ECO:0000313" key="5">
    <source>
        <dbReference type="EMBL" id="SBV32542.1"/>
    </source>
</evidence>
<dbReference type="KEGG" id="sphu:SPPYR_1422"/>
<dbReference type="InterPro" id="IPR036188">
    <property type="entry name" value="FAD/NAD-bd_sf"/>
</dbReference>
<dbReference type="InterPro" id="IPR002938">
    <property type="entry name" value="FAD-bd"/>
</dbReference>
<evidence type="ECO:0000256" key="1">
    <source>
        <dbReference type="ARBA" id="ARBA00001974"/>
    </source>
</evidence>
<gene>
    <name evidence="5" type="ORF">SPPYR_1422</name>
</gene>
<dbReference type="RefSeq" id="WP_184100635.1">
    <property type="nucleotide sequence ID" value="NZ_LT598653.1"/>
</dbReference>
<dbReference type="InterPro" id="IPR050641">
    <property type="entry name" value="RIFMO-like"/>
</dbReference>
<sequence length="609" mass="66236">MRELNTQVLVVGAGGAGLALSIFLGDLGVDALTIERHPGTSHLPKAHYINQRSMEIFRQHGVADAIYARSAPRENLGRIRWMTSLGGDGPLDGLQFAAPSILGGGDHAAMYDQKGTTHPTNIPQIRLEPILLEQCEARYPGRILFNHELESFAQDANGVTAIVLDRQSGERMTVRCAYMIAADGGKTINPALGIEMIGDKDLGDFYTVWFAADLSGYIKDDDAVMRRIFHPEKPYRVNSLLTFGPDHWDGRSEEWASNFTRGPRFASVPGERETVTDEELIEDVRGFLKVDVPLTVRRVSRWSLETVIADKMQVGRIVIIGDAAHKHPPAAGLGLNSGFQDAHNIAWKLALVTKGLAPASLIDAYELERRPVTASNVRWSINASTNAYLIMSGIGVVPGESPEKTCERFKVLVEDSFEGETRRAQLNEILNIQRVEYAAHDRELGFVYPDGAVVDDGSPPAKRDPMGHIYYPTTRPGSRLPHAWLTQGDRRLSTHDLIPMGGFALISGANGGRWHDAAAQIAAESGITIHAWSVGPGGDVADPSGQWLSEREIGDDGAILVRPDAHVAFRALGRVDDPAGTLRNAFEQILSGSRAATKTAEPMAANSGD</sequence>
<dbReference type="Gene3D" id="3.30.9.10">
    <property type="entry name" value="D-Amino Acid Oxidase, subunit A, domain 2"/>
    <property type="match status" value="1"/>
</dbReference>
<dbReference type="EC" id="1.14.13.20" evidence="5"/>
<dbReference type="PANTHER" id="PTHR43004:SF19">
    <property type="entry name" value="BINDING MONOOXYGENASE, PUTATIVE (JCVI)-RELATED"/>
    <property type="match status" value="1"/>
</dbReference>
<accession>A0A1Y5PRB7</accession>
<organism evidence="5">
    <name type="scientific">uncultured Sphingopyxis sp</name>
    <dbReference type="NCBI Taxonomy" id="310581"/>
    <lineage>
        <taxon>Bacteria</taxon>
        <taxon>Pseudomonadati</taxon>
        <taxon>Pseudomonadota</taxon>
        <taxon>Alphaproteobacteria</taxon>
        <taxon>Sphingomonadales</taxon>
        <taxon>Sphingomonadaceae</taxon>
        <taxon>Sphingopyxis</taxon>
        <taxon>environmental samples</taxon>
    </lineage>
</organism>
<dbReference type="Pfam" id="PF01494">
    <property type="entry name" value="FAD_binding_3"/>
    <property type="match status" value="1"/>
</dbReference>
<name>A0A1Y5PRB7_9SPHN</name>
<evidence type="ECO:0000256" key="2">
    <source>
        <dbReference type="ARBA" id="ARBA00022630"/>
    </source>
</evidence>
<dbReference type="PANTHER" id="PTHR43004">
    <property type="entry name" value="TRK SYSTEM POTASSIUM UPTAKE PROTEIN"/>
    <property type="match status" value="1"/>
</dbReference>
<keyword evidence="2" id="KW-0285">Flavoprotein</keyword>
<keyword evidence="5" id="KW-0560">Oxidoreductase</keyword>
<dbReference type="Pfam" id="PF21274">
    <property type="entry name" value="Rng_hyd_C"/>
    <property type="match status" value="1"/>
</dbReference>
<dbReference type="AlphaFoldDB" id="A0A1Y5PRB7"/>
<comment type="cofactor">
    <cofactor evidence="1">
        <name>FAD</name>
        <dbReference type="ChEBI" id="CHEBI:57692"/>
    </cofactor>
</comment>
<proteinExistence type="predicted"/>
<dbReference type="GO" id="GO:0018666">
    <property type="term" value="F:2,4-dichlorophenol 6-monooxygenase activity"/>
    <property type="evidence" value="ECO:0007669"/>
    <property type="project" value="UniProtKB-EC"/>
</dbReference>
<reference evidence="5" key="1">
    <citation type="submission" date="2016-03" db="EMBL/GenBank/DDBJ databases">
        <authorList>
            <person name="Ploux O."/>
        </authorList>
    </citation>
    <scope>NUCLEOTIDE SEQUENCE</scope>
    <source>
        <strain evidence="5">UC10</strain>
    </source>
</reference>
<dbReference type="SUPFAM" id="SSF51905">
    <property type="entry name" value="FAD/NAD(P)-binding domain"/>
    <property type="match status" value="1"/>
</dbReference>
<protein>
    <submittedName>
        <fullName evidence="5">Aromatic ring hydroxylase</fullName>
        <ecNumber evidence="5">1.14.13.20</ecNumber>
    </submittedName>
</protein>
<evidence type="ECO:0000259" key="4">
    <source>
        <dbReference type="Pfam" id="PF01494"/>
    </source>
</evidence>
<dbReference type="Gene3D" id="3.40.30.120">
    <property type="match status" value="1"/>
</dbReference>